<evidence type="ECO:0000313" key="4">
    <source>
        <dbReference type="Proteomes" id="UP000681340"/>
    </source>
</evidence>
<dbReference type="EMBL" id="BOQL01000084">
    <property type="protein sequence ID" value="GIM79778.1"/>
    <property type="molecule type" value="Genomic_DNA"/>
</dbReference>
<dbReference type="SUPFAM" id="SSF50475">
    <property type="entry name" value="FMN-binding split barrel"/>
    <property type="match status" value="1"/>
</dbReference>
<evidence type="ECO:0000256" key="1">
    <source>
        <dbReference type="ARBA" id="ARBA00023002"/>
    </source>
</evidence>
<dbReference type="GO" id="GO:0070967">
    <property type="term" value="F:coenzyme F420 binding"/>
    <property type="evidence" value="ECO:0007669"/>
    <property type="project" value="TreeGrafter"/>
</dbReference>
<proteinExistence type="predicted"/>
<accession>A0A919SZ04</accession>
<dbReference type="GO" id="GO:0016627">
    <property type="term" value="F:oxidoreductase activity, acting on the CH-CH group of donors"/>
    <property type="evidence" value="ECO:0007669"/>
    <property type="project" value="TreeGrafter"/>
</dbReference>
<dbReference type="RefSeq" id="WP_212994520.1">
    <property type="nucleotide sequence ID" value="NZ_BAABEA010000050.1"/>
</dbReference>
<dbReference type="PANTHER" id="PTHR35176">
    <property type="entry name" value="HEME OXYGENASE HI_0854-RELATED"/>
    <property type="match status" value="1"/>
</dbReference>
<name>A0A919SZ04_9ACTN</name>
<organism evidence="3 4">
    <name type="scientific">Actinoplanes auranticolor</name>
    <dbReference type="NCBI Taxonomy" id="47988"/>
    <lineage>
        <taxon>Bacteria</taxon>
        <taxon>Bacillati</taxon>
        <taxon>Actinomycetota</taxon>
        <taxon>Actinomycetes</taxon>
        <taxon>Micromonosporales</taxon>
        <taxon>Micromonosporaceae</taxon>
        <taxon>Actinoplanes</taxon>
    </lineage>
</organism>
<comment type="caution">
    <text evidence="3">The sequence shown here is derived from an EMBL/GenBank/DDBJ whole genome shotgun (WGS) entry which is preliminary data.</text>
</comment>
<reference evidence="3" key="1">
    <citation type="submission" date="2021-03" db="EMBL/GenBank/DDBJ databases">
        <title>Whole genome shotgun sequence of Actinoplanes auranticolor NBRC 12245.</title>
        <authorList>
            <person name="Komaki H."/>
            <person name="Tamura T."/>
        </authorList>
    </citation>
    <scope>NUCLEOTIDE SEQUENCE</scope>
    <source>
        <strain evidence="3">NBRC 12245</strain>
    </source>
</reference>
<dbReference type="Proteomes" id="UP000681340">
    <property type="component" value="Unassembled WGS sequence"/>
</dbReference>
<keyword evidence="4" id="KW-1185">Reference proteome</keyword>
<protein>
    <submittedName>
        <fullName evidence="3">Pyridoxamine 5'-phosphate oxidase</fullName>
    </submittedName>
</protein>
<dbReference type="PANTHER" id="PTHR35176:SF6">
    <property type="entry name" value="HEME OXYGENASE HI_0854-RELATED"/>
    <property type="match status" value="1"/>
</dbReference>
<sequence>MTGSLPQGHLGLLDTPLAQELLTSRIPARMAFVWPDGTPRLIPTWFHWNGREIVMATYTAGPNVGIRHPAARIAALRAKPAVALTIDTDDAPPRCLTIRGIAQITEVDGLAEEYAAAARRYLGDDAEPILAQMDQPGTRQARIVVRPSWVGLVDFTTRLPSVLGGVLS</sequence>
<evidence type="ECO:0000259" key="2">
    <source>
        <dbReference type="Pfam" id="PF01243"/>
    </source>
</evidence>
<dbReference type="InterPro" id="IPR012349">
    <property type="entry name" value="Split_barrel_FMN-bd"/>
</dbReference>
<evidence type="ECO:0000313" key="3">
    <source>
        <dbReference type="EMBL" id="GIM79778.1"/>
    </source>
</evidence>
<dbReference type="AlphaFoldDB" id="A0A919SZ04"/>
<keyword evidence="1" id="KW-0560">Oxidoreductase</keyword>
<dbReference type="Gene3D" id="2.30.110.10">
    <property type="entry name" value="Electron Transport, Fmn-binding Protein, Chain A"/>
    <property type="match status" value="1"/>
</dbReference>
<dbReference type="GO" id="GO:0005829">
    <property type="term" value="C:cytosol"/>
    <property type="evidence" value="ECO:0007669"/>
    <property type="project" value="TreeGrafter"/>
</dbReference>
<dbReference type="InterPro" id="IPR011576">
    <property type="entry name" value="Pyridox_Oxase_N"/>
</dbReference>
<dbReference type="InterPro" id="IPR052019">
    <property type="entry name" value="F420H2_bilvrd_red/Heme_oxyg"/>
</dbReference>
<feature type="domain" description="Pyridoxamine 5'-phosphate oxidase N-terminal" evidence="2">
    <location>
        <begin position="18"/>
        <end position="150"/>
    </location>
</feature>
<gene>
    <name evidence="3" type="ORF">Aau02nite_87460</name>
</gene>
<dbReference type="Pfam" id="PF01243">
    <property type="entry name" value="PNPOx_N"/>
    <property type="match status" value="1"/>
</dbReference>